<dbReference type="AlphaFoldDB" id="A0A5K1JY10"/>
<proteinExistence type="predicted"/>
<dbReference type="EMBL" id="LR726481">
    <property type="protein sequence ID" value="VWO97727.1"/>
    <property type="molecule type" value="Genomic_DNA"/>
</dbReference>
<reference evidence="2" key="1">
    <citation type="submission" date="2019-10" db="EMBL/GenBank/DDBJ databases">
        <authorList>
            <person name="Nor Muhammad N."/>
        </authorList>
    </citation>
    <scope>NUCLEOTIDE SEQUENCE</scope>
</reference>
<feature type="region of interest" description="Disordered" evidence="1">
    <location>
        <begin position="153"/>
        <end position="173"/>
    </location>
</feature>
<protein>
    <submittedName>
        <fullName evidence="2">N/A</fullName>
    </submittedName>
</protein>
<gene>
    <name evidence="2" type="primary">I1S4C9</name>
</gene>
<evidence type="ECO:0000256" key="1">
    <source>
        <dbReference type="SAM" id="MobiDB-lite"/>
    </source>
</evidence>
<organism evidence="2">
    <name type="scientific">Ganoderma boninense</name>
    <dbReference type="NCBI Taxonomy" id="34458"/>
    <lineage>
        <taxon>Eukaryota</taxon>
        <taxon>Fungi</taxon>
        <taxon>Dikarya</taxon>
        <taxon>Basidiomycota</taxon>
        <taxon>Agaricomycotina</taxon>
        <taxon>Agaricomycetes</taxon>
        <taxon>Polyporales</taxon>
        <taxon>Polyporaceae</taxon>
        <taxon>Ganoderma</taxon>
    </lineage>
</organism>
<accession>A0A5K1JY10</accession>
<name>A0A5K1JY10_9APHY</name>
<sequence length="291" mass="33580">MLTSVLDAGITEKVVRLGTRSSDERIAQYTLGELERRAGVSAFDRTMKQQYAIMKQSEEHLSNTIASIRLPLASWEEIEEFLCVHYGDHYESIQFPPPWISKVTQMKWTEEDLEGEFEEVRRKGKKRQTIKKPGHRTMYSIWREGVDIHFLQQTSPARSKPPKGNQGEYGGSSRIRSLLSNPRQLFASIGFHDTIPLVPRTNRPIYQLLRSFDVWDMSLAERARLADEWEADIRAKAYESQLGYYRAMKVEFEEECRLNDEMRDDVCSLPLRCSYACSTQFPGPSSPAEAD</sequence>
<evidence type="ECO:0000313" key="2">
    <source>
        <dbReference type="EMBL" id="VWO97727.1"/>
    </source>
</evidence>